<dbReference type="AlphaFoldDB" id="A0A396HBD0"/>
<dbReference type="Gramene" id="rna34905">
    <property type="protein sequence ID" value="RHN50599.1"/>
    <property type="gene ID" value="gene34905"/>
</dbReference>
<dbReference type="InterPro" id="IPR046466">
    <property type="entry name" value="Borealin_C"/>
</dbReference>
<dbReference type="Pfam" id="PF10512">
    <property type="entry name" value="Borealin"/>
    <property type="match status" value="1"/>
</dbReference>
<accession>A0A396HBD0</accession>
<dbReference type="OrthoDB" id="1920481at2759"/>
<reference evidence="3" key="1">
    <citation type="journal article" date="2018" name="Nat. Plants">
        <title>Whole-genome landscape of Medicago truncatula symbiotic genes.</title>
        <authorList>
            <person name="Pecrix Y."/>
            <person name="Gamas P."/>
            <person name="Carrere S."/>
        </authorList>
    </citation>
    <scope>NUCLEOTIDE SEQUENCE</scope>
    <source>
        <tissue evidence="3">Leaves</tissue>
    </source>
</reference>
<gene>
    <name evidence="3" type="ORF">MtrunA17_Chr6g0459221</name>
</gene>
<evidence type="ECO:0000256" key="1">
    <source>
        <dbReference type="SAM" id="MobiDB-lite"/>
    </source>
</evidence>
<dbReference type="PANTHER" id="PTHR37248">
    <property type="entry name" value="TRANSLATION INITIATION FACTOR"/>
    <property type="match status" value="1"/>
</dbReference>
<name>A0A396HBD0_MEDTR</name>
<feature type="domain" description="Borealin C-terminal" evidence="2">
    <location>
        <begin position="195"/>
        <end position="223"/>
    </location>
</feature>
<organism evidence="3">
    <name type="scientific">Medicago truncatula</name>
    <name type="common">Barrel medic</name>
    <name type="synonym">Medicago tribuloides</name>
    <dbReference type="NCBI Taxonomy" id="3880"/>
    <lineage>
        <taxon>Eukaryota</taxon>
        <taxon>Viridiplantae</taxon>
        <taxon>Streptophyta</taxon>
        <taxon>Embryophyta</taxon>
        <taxon>Tracheophyta</taxon>
        <taxon>Spermatophyta</taxon>
        <taxon>Magnoliopsida</taxon>
        <taxon>eudicotyledons</taxon>
        <taxon>Gunneridae</taxon>
        <taxon>Pentapetalae</taxon>
        <taxon>rosids</taxon>
        <taxon>fabids</taxon>
        <taxon>Fabales</taxon>
        <taxon>Fabaceae</taxon>
        <taxon>Papilionoideae</taxon>
        <taxon>50 kb inversion clade</taxon>
        <taxon>NPAAA clade</taxon>
        <taxon>Hologalegina</taxon>
        <taxon>IRL clade</taxon>
        <taxon>Trifolieae</taxon>
        <taxon>Medicago</taxon>
    </lineage>
</organism>
<protein>
    <recommendedName>
        <fullName evidence="2">Borealin C-terminal domain-containing protein</fullName>
    </recommendedName>
</protein>
<feature type="region of interest" description="Disordered" evidence="1">
    <location>
        <begin position="1"/>
        <end position="25"/>
    </location>
</feature>
<evidence type="ECO:0000313" key="3">
    <source>
        <dbReference type="EMBL" id="RHN50599.1"/>
    </source>
</evidence>
<proteinExistence type="predicted"/>
<dbReference type="Proteomes" id="UP000265566">
    <property type="component" value="Chromosome 6"/>
</dbReference>
<dbReference type="GO" id="GO:0000775">
    <property type="term" value="C:chromosome, centromeric region"/>
    <property type="evidence" value="ECO:0007669"/>
    <property type="project" value="EnsemblPlants"/>
</dbReference>
<comment type="caution">
    <text evidence="3">The sequence shown here is derived from an EMBL/GenBank/DDBJ whole genome shotgun (WGS) entry which is preliminary data.</text>
</comment>
<feature type="compositionally biased region" description="Basic residues" evidence="1">
    <location>
        <begin position="1"/>
        <end position="10"/>
    </location>
</feature>
<evidence type="ECO:0000259" key="2">
    <source>
        <dbReference type="Pfam" id="PF10512"/>
    </source>
</evidence>
<dbReference type="PANTHER" id="PTHR37248:SF1">
    <property type="entry name" value="TRANSLATION INITIATION FACTOR"/>
    <property type="match status" value="1"/>
</dbReference>
<sequence length="237" mass="26260">MARGRPKKTVKAAESVPEPKEPQIQTQEPNFMDLEIKALERQIGAIRAVQEVKIDHLVTDLRLLRSCFSEEQLQKPVLEIFKETLPNLSIVNDKGSNNFEVILKDKDPMNMNINHGDVHASLLQKLSMAYPHCSSSMPPFAGTFEHSCNAEGRTSFIGADNLCFKEFALEEPSETQTLAMQEGLLTPGVSSQRLSVGMTPKTLRVPKPGEMLLSVHGSPLGVYKDNNMEAINESEEG</sequence>
<dbReference type="EMBL" id="PSQE01000006">
    <property type="protein sequence ID" value="RHN50599.1"/>
    <property type="molecule type" value="Genomic_DNA"/>
</dbReference>